<protein>
    <recommendedName>
        <fullName evidence="3">N-acetylmuramoyl-L-alanine amidase</fullName>
        <ecNumber evidence="3">3.5.1.28</ecNumber>
    </recommendedName>
</protein>
<dbReference type="Gene3D" id="3.40.80.10">
    <property type="entry name" value="Peptidoglycan recognition protein-like"/>
    <property type="match status" value="1"/>
</dbReference>
<dbReference type="SUPFAM" id="SSF47090">
    <property type="entry name" value="PGBD-like"/>
    <property type="match status" value="1"/>
</dbReference>
<comment type="catalytic activity">
    <reaction evidence="1">
        <text>Hydrolyzes the link between N-acetylmuramoyl residues and L-amino acid residues in certain cell-wall glycopeptides.</text>
        <dbReference type="EC" id="3.5.1.28"/>
    </reaction>
</comment>
<evidence type="ECO:0000313" key="7">
    <source>
        <dbReference type="EMBL" id="GAD58920.1"/>
    </source>
</evidence>
<feature type="domain" description="N-acetylmuramoyl-L-alanine amidase" evidence="6">
    <location>
        <begin position="11"/>
        <end position="146"/>
    </location>
</feature>
<dbReference type="InterPro" id="IPR002502">
    <property type="entry name" value="Amidase_domain"/>
</dbReference>
<evidence type="ECO:0000256" key="5">
    <source>
        <dbReference type="ARBA" id="ARBA00023316"/>
    </source>
</evidence>
<comment type="caution">
    <text evidence="7">The sequence shown here is derived from an EMBL/GenBank/DDBJ whole genome shotgun (WGS) entry which is preliminary data.</text>
</comment>
<keyword evidence="8" id="KW-1185">Reference proteome</keyword>
<dbReference type="SMART" id="SM00644">
    <property type="entry name" value="Ami_2"/>
    <property type="match status" value="1"/>
</dbReference>
<dbReference type="InterPro" id="IPR036366">
    <property type="entry name" value="PGBDSf"/>
</dbReference>
<dbReference type="GO" id="GO:0008745">
    <property type="term" value="F:N-acetylmuramoyl-L-alanine amidase activity"/>
    <property type="evidence" value="ECO:0007669"/>
    <property type="project" value="UniProtKB-EC"/>
</dbReference>
<dbReference type="GO" id="GO:0009254">
    <property type="term" value="P:peptidoglycan turnover"/>
    <property type="evidence" value="ECO:0007669"/>
    <property type="project" value="TreeGrafter"/>
</dbReference>
<evidence type="ECO:0000256" key="2">
    <source>
        <dbReference type="ARBA" id="ARBA00007553"/>
    </source>
</evidence>
<dbReference type="PANTHER" id="PTHR30417:SF1">
    <property type="entry name" value="N-ACETYLMURAMOYL-L-ALANINE AMIDASE AMID"/>
    <property type="match status" value="1"/>
</dbReference>
<dbReference type="EMBL" id="BATC01000014">
    <property type="protein sequence ID" value="GAD58920.1"/>
    <property type="molecule type" value="Genomic_DNA"/>
</dbReference>
<evidence type="ECO:0000313" key="8">
    <source>
        <dbReference type="Proteomes" id="UP000016569"/>
    </source>
</evidence>
<dbReference type="InterPro" id="IPR036365">
    <property type="entry name" value="PGBD-like_sf"/>
</dbReference>
<sequence>MTALDFIDAPTPNTDARRAPPDMILLHYTGMQTGAEALDRLRDPEARVSAHYVVEEDGRVFRLAPEERRCWHAGVSWWKGDTDINAASIGIEIVNPGHEWGYRAFPEVQIQTVLALVADIRSRWTISDDRILGHSDVAPRRKTDPGELFPWKRLAEAGHGLWFEPAAERIAALGPPLGPGDEGLGVHVLQAGLHRFGYEPAPSGVYDEDTRVVVEAFQRHWRPEKVDGIADGETRARLMGLLQLAQVETLTGVLP</sequence>
<proteinExistence type="inferred from homology"/>
<name>A0A8E0NBE1_9CAUL</name>
<dbReference type="Proteomes" id="UP000016569">
    <property type="component" value="Unassembled WGS sequence"/>
</dbReference>
<dbReference type="AlphaFoldDB" id="A0A8E0NBE1"/>
<dbReference type="PANTHER" id="PTHR30417">
    <property type="entry name" value="N-ACETYLMURAMOYL-L-ALANINE AMIDASE AMID"/>
    <property type="match status" value="1"/>
</dbReference>
<evidence type="ECO:0000256" key="1">
    <source>
        <dbReference type="ARBA" id="ARBA00001561"/>
    </source>
</evidence>
<dbReference type="InterPro" id="IPR002477">
    <property type="entry name" value="Peptidoglycan-bd-like"/>
</dbReference>
<evidence type="ECO:0000256" key="3">
    <source>
        <dbReference type="ARBA" id="ARBA00011901"/>
    </source>
</evidence>
<accession>A0A8E0NBE1</accession>
<dbReference type="Gene3D" id="1.10.101.10">
    <property type="entry name" value="PGBD-like superfamily/PGBD"/>
    <property type="match status" value="1"/>
</dbReference>
<dbReference type="GO" id="GO:0071555">
    <property type="term" value="P:cell wall organization"/>
    <property type="evidence" value="ECO:0007669"/>
    <property type="project" value="UniProtKB-KW"/>
</dbReference>
<dbReference type="EC" id="3.5.1.28" evidence="3"/>
<dbReference type="OrthoDB" id="9794842at2"/>
<dbReference type="Pfam" id="PF01471">
    <property type="entry name" value="PG_binding_1"/>
    <property type="match status" value="1"/>
</dbReference>
<evidence type="ECO:0000256" key="4">
    <source>
        <dbReference type="ARBA" id="ARBA00022801"/>
    </source>
</evidence>
<organism evidence="7 8">
    <name type="scientific">Brevundimonas abyssalis TAR-001</name>
    <dbReference type="NCBI Taxonomy" id="1391729"/>
    <lineage>
        <taxon>Bacteria</taxon>
        <taxon>Pseudomonadati</taxon>
        <taxon>Pseudomonadota</taxon>
        <taxon>Alphaproteobacteria</taxon>
        <taxon>Caulobacterales</taxon>
        <taxon>Caulobacteraceae</taxon>
        <taxon>Brevundimonas</taxon>
    </lineage>
</organism>
<dbReference type="InterPro" id="IPR051206">
    <property type="entry name" value="NAMLAA_amidase_2"/>
</dbReference>
<dbReference type="RefSeq" id="WP_021697016.1">
    <property type="nucleotide sequence ID" value="NZ_BATC01000014.1"/>
</dbReference>
<reference evidence="8" key="1">
    <citation type="journal article" date="2013" name="Genome Announc.">
        <title>Draft Genome Sequence of the Dimorphic Prosthecate Bacterium Brevundimonas abyssalis TAR-001T.</title>
        <authorList>
            <person name="Tsubouchi T."/>
            <person name="Nishi S."/>
            <person name="Usui K."/>
            <person name="Shimane Y."/>
            <person name="Takaki Y."/>
            <person name="Maruyama T."/>
            <person name="Hatada Y."/>
        </authorList>
    </citation>
    <scope>NUCLEOTIDE SEQUENCE [LARGE SCALE GENOMIC DNA]</scope>
    <source>
        <strain evidence="8">TAR-001</strain>
    </source>
</reference>
<evidence type="ECO:0000259" key="6">
    <source>
        <dbReference type="SMART" id="SM00644"/>
    </source>
</evidence>
<keyword evidence="4" id="KW-0378">Hydrolase</keyword>
<keyword evidence="5" id="KW-0961">Cell wall biogenesis/degradation</keyword>
<gene>
    <name evidence="7" type="ORF">MBEBAB_1170</name>
</gene>
<dbReference type="CDD" id="cd06583">
    <property type="entry name" value="PGRP"/>
    <property type="match status" value="1"/>
</dbReference>
<dbReference type="Pfam" id="PF01510">
    <property type="entry name" value="Amidase_2"/>
    <property type="match status" value="1"/>
</dbReference>
<dbReference type="InterPro" id="IPR036505">
    <property type="entry name" value="Amidase/PGRP_sf"/>
</dbReference>
<comment type="similarity">
    <text evidence="2">Belongs to the N-acetylmuramoyl-L-alanine amidase 2 family.</text>
</comment>
<dbReference type="SUPFAM" id="SSF55846">
    <property type="entry name" value="N-acetylmuramoyl-L-alanine amidase-like"/>
    <property type="match status" value="1"/>
</dbReference>
<dbReference type="GO" id="GO:0019867">
    <property type="term" value="C:outer membrane"/>
    <property type="evidence" value="ECO:0007669"/>
    <property type="project" value="TreeGrafter"/>
</dbReference>
<dbReference type="GO" id="GO:0009253">
    <property type="term" value="P:peptidoglycan catabolic process"/>
    <property type="evidence" value="ECO:0007669"/>
    <property type="project" value="InterPro"/>
</dbReference>